<dbReference type="InterPro" id="IPR037291">
    <property type="entry name" value="DUF4139"/>
</dbReference>
<evidence type="ECO:0000256" key="2">
    <source>
        <dbReference type="SAM" id="SignalP"/>
    </source>
</evidence>
<dbReference type="RefSeq" id="WP_199261021.1">
    <property type="nucleotide sequence ID" value="NZ_CP054140.1"/>
</dbReference>
<evidence type="ECO:0000313" key="6">
    <source>
        <dbReference type="Proteomes" id="UP000596092"/>
    </source>
</evidence>
<protein>
    <submittedName>
        <fullName evidence="5">Mucoidy inhibitor MuiA family protein</fullName>
    </submittedName>
</protein>
<dbReference type="InterPro" id="IPR011935">
    <property type="entry name" value="CHP02231"/>
</dbReference>
<organism evidence="5 6">
    <name type="scientific">Desulfobulbus oligotrophicus</name>
    <dbReference type="NCBI Taxonomy" id="1909699"/>
    <lineage>
        <taxon>Bacteria</taxon>
        <taxon>Pseudomonadati</taxon>
        <taxon>Thermodesulfobacteriota</taxon>
        <taxon>Desulfobulbia</taxon>
        <taxon>Desulfobulbales</taxon>
        <taxon>Desulfobulbaceae</taxon>
        <taxon>Desulfobulbus</taxon>
    </lineage>
</organism>
<feature type="chain" id="PRO_5032337136" evidence="2">
    <location>
        <begin position="19"/>
        <end position="510"/>
    </location>
</feature>
<feature type="signal peptide" evidence="2">
    <location>
        <begin position="1"/>
        <end position="18"/>
    </location>
</feature>
<reference evidence="5 6" key="1">
    <citation type="submission" date="2020-05" db="EMBL/GenBank/DDBJ databases">
        <title>Complete genome of Desulfobulbus oligotrophicus.</title>
        <authorList>
            <person name="Podar M."/>
        </authorList>
    </citation>
    <scope>NUCLEOTIDE SEQUENCE [LARGE SCALE GENOMIC DNA]</scope>
    <source>
        <strain evidence="5 6">Prop6</strain>
    </source>
</reference>
<dbReference type="NCBIfam" id="TIGR02231">
    <property type="entry name" value="mucoidy inhibitor MuiA family protein"/>
    <property type="match status" value="1"/>
</dbReference>
<proteinExistence type="predicted"/>
<feature type="domain" description="DUF4139" evidence="3">
    <location>
        <begin position="199"/>
        <end position="500"/>
    </location>
</feature>
<evidence type="ECO:0000313" key="5">
    <source>
        <dbReference type="EMBL" id="QQG65674.1"/>
    </source>
</evidence>
<feature type="domain" description="DUF4140" evidence="4">
    <location>
        <begin position="23"/>
        <end position="121"/>
    </location>
</feature>
<dbReference type="AlphaFoldDB" id="A0A7T5VD36"/>
<feature type="coiled-coil region" evidence="1">
    <location>
        <begin position="146"/>
        <end position="180"/>
    </location>
</feature>
<gene>
    <name evidence="5" type="ORF">HP555_07235</name>
</gene>
<name>A0A7T5VD36_9BACT</name>
<evidence type="ECO:0000259" key="4">
    <source>
        <dbReference type="Pfam" id="PF13600"/>
    </source>
</evidence>
<sequence length="510" mass="56865">MIPVSVFVLLLMPLTAWAAPVQVTLFPASAVVEEVARVTPVAGEDGFTSYILTLPDQVDPATLRFGALPRETTIADVTWISRQEPNQEALTTLNSRLAALKAQRNTLLAEQAGLRGRISFWEAQNKPVEQSIAALQQLATETGQALEANTQKLLILDQQLEEVNQAITRVEEEINQAAGQNRRVWEVTVLSHGPAVQELSFDYTMADCGWTPLYRLEARPQEKVIDFSWQAKVWQRSGQNWSQVALHLATMQPDFRGEPGKLRPWEIQPRVVRKAAAMDAAAGAMRMRSTPEEAAVSAAPAAPQEVRYTTYAAWDMGKRSLPAGETRVFSLKKERWPAEFVHLLRPSVDAKAYVQAKISFDEPRDFPKGSAFFLIDGATVDQRQFALSDTKSTLFFGVDPFLTCKTTLRDKKTGDKGLFKSKQTFARQWDLVITNAAPHALTYRLEEPKPLSRDERIKLNLTSTPPAVQEDDPNILIWEGSVNAGATQKVSVALTFEAPEDLHIDPGRYW</sequence>
<dbReference type="Pfam" id="PF13598">
    <property type="entry name" value="DUF4139"/>
    <property type="match status" value="1"/>
</dbReference>
<dbReference type="PANTHER" id="PTHR31005">
    <property type="entry name" value="DUF4139 DOMAIN-CONTAINING PROTEIN"/>
    <property type="match status" value="1"/>
</dbReference>
<keyword evidence="6" id="KW-1185">Reference proteome</keyword>
<dbReference type="Proteomes" id="UP000596092">
    <property type="component" value="Chromosome"/>
</dbReference>
<dbReference type="KEGG" id="dog:HP555_07235"/>
<dbReference type="EMBL" id="CP054140">
    <property type="protein sequence ID" value="QQG65674.1"/>
    <property type="molecule type" value="Genomic_DNA"/>
</dbReference>
<evidence type="ECO:0000259" key="3">
    <source>
        <dbReference type="Pfam" id="PF13598"/>
    </source>
</evidence>
<dbReference type="Pfam" id="PF13600">
    <property type="entry name" value="DUF4140"/>
    <property type="match status" value="1"/>
</dbReference>
<accession>A0A7T5VD36</accession>
<keyword evidence="1" id="KW-0175">Coiled coil</keyword>
<dbReference type="InterPro" id="IPR025554">
    <property type="entry name" value="DUF4140"/>
</dbReference>
<dbReference type="PANTHER" id="PTHR31005:SF8">
    <property type="entry name" value="DUF4139 DOMAIN-CONTAINING PROTEIN"/>
    <property type="match status" value="1"/>
</dbReference>
<evidence type="ECO:0000256" key="1">
    <source>
        <dbReference type="SAM" id="Coils"/>
    </source>
</evidence>
<keyword evidence="2" id="KW-0732">Signal</keyword>